<evidence type="ECO:0000313" key="1">
    <source>
        <dbReference type="EMBL" id="KAK7392799.1"/>
    </source>
</evidence>
<evidence type="ECO:0000313" key="2">
    <source>
        <dbReference type="Proteomes" id="UP001386955"/>
    </source>
</evidence>
<proteinExistence type="predicted"/>
<sequence>MVGVAPFFTIQFSIFTFTFFCPNPNLTTPNPTPHLFIYVSAEFGVRGFADAGDRTPCLSHAKRALYHLSYIPIFTISVSPLLVLRFKPGSVRLRQLLSPPATAHSVTANVNLAVSQEEVKQQR</sequence>
<gene>
    <name evidence="1" type="ORF">VNO78_21247</name>
</gene>
<accession>A0AAN9XHX6</accession>
<dbReference type="EMBL" id="JAYMYS010000005">
    <property type="protein sequence ID" value="KAK7392799.1"/>
    <property type="molecule type" value="Genomic_DNA"/>
</dbReference>
<keyword evidence="2" id="KW-1185">Reference proteome</keyword>
<comment type="caution">
    <text evidence="1">The sequence shown here is derived from an EMBL/GenBank/DDBJ whole genome shotgun (WGS) entry which is preliminary data.</text>
</comment>
<organism evidence="1 2">
    <name type="scientific">Psophocarpus tetragonolobus</name>
    <name type="common">Winged bean</name>
    <name type="synonym">Dolichos tetragonolobus</name>
    <dbReference type="NCBI Taxonomy" id="3891"/>
    <lineage>
        <taxon>Eukaryota</taxon>
        <taxon>Viridiplantae</taxon>
        <taxon>Streptophyta</taxon>
        <taxon>Embryophyta</taxon>
        <taxon>Tracheophyta</taxon>
        <taxon>Spermatophyta</taxon>
        <taxon>Magnoliopsida</taxon>
        <taxon>eudicotyledons</taxon>
        <taxon>Gunneridae</taxon>
        <taxon>Pentapetalae</taxon>
        <taxon>rosids</taxon>
        <taxon>fabids</taxon>
        <taxon>Fabales</taxon>
        <taxon>Fabaceae</taxon>
        <taxon>Papilionoideae</taxon>
        <taxon>50 kb inversion clade</taxon>
        <taxon>NPAAA clade</taxon>
        <taxon>indigoferoid/millettioid clade</taxon>
        <taxon>Phaseoleae</taxon>
        <taxon>Psophocarpus</taxon>
    </lineage>
</organism>
<dbReference type="AlphaFoldDB" id="A0AAN9XHX6"/>
<dbReference type="Proteomes" id="UP001386955">
    <property type="component" value="Unassembled WGS sequence"/>
</dbReference>
<reference evidence="1 2" key="1">
    <citation type="submission" date="2024-01" db="EMBL/GenBank/DDBJ databases">
        <title>The genomes of 5 underutilized Papilionoideae crops provide insights into root nodulation and disease resistanc.</title>
        <authorList>
            <person name="Jiang F."/>
        </authorList>
    </citation>
    <scope>NUCLEOTIDE SEQUENCE [LARGE SCALE GENOMIC DNA]</scope>
    <source>
        <strain evidence="1">DUOXIRENSHENG_FW03</strain>
        <tissue evidence="1">Leaves</tissue>
    </source>
</reference>
<name>A0AAN9XHX6_PSOTE</name>
<protein>
    <submittedName>
        <fullName evidence="1">Uncharacterized protein</fullName>
    </submittedName>
</protein>